<feature type="transmembrane region" description="Helical" evidence="8">
    <location>
        <begin position="198"/>
        <end position="217"/>
    </location>
</feature>
<dbReference type="Pfam" id="PF01040">
    <property type="entry name" value="UbiA"/>
    <property type="match status" value="1"/>
</dbReference>
<feature type="transmembrane region" description="Helical" evidence="8">
    <location>
        <begin position="110"/>
        <end position="132"/>
    </location>
</feature>
<keyword evidence="7 8" id="KW-0472">Membrane</keyword>
<dbReference type="AlphaFoldDB" id="A0A084B1B1"/>
<comment type="subcellular location">
    <subcellularLocation>
        <location evidence="1">Membrane</location>
        <topology evidence="1">Multi-pass membrane protein</topology>
    </subcellularLocation>
</comment>
<keyword evidence="5 8" id="KW-0812">Transmembrane</keyword>
<dbReference type="PANTHER" id="PTHR11048">
    <property type="entry name" value="PRENYLTRANSFERASES"/>
    <property type="match status" value="1"/>
</dbReference>
<evidence type="ECO:0000256" key="4">
    <source>
        <dbReference type="ARBA" id="ARBA00022679"/>
    </source>
</evidence>
<evidence type="ECO:0000256" key="7">
    <source>
        <dbReference type="ARBA" id="ARBA00023136"/>
    </source>
</evidence>
<keyword evidence="10" id="KW-1185">Reference proteome</keyword>
<evidence type="ECO:0000313" key="9">
    <source>
        <dbReference type="EMBL" id="KEY71340.1"/>
    </source>
</evidence>
<dbReference type="GO" id="GO:0008412">
    <property type="term" value="F:4-hydroxybenzoate polyprenyltransferase activity"/>
    <property type="evidence" value="ECO:0007669"/>
    <property type="project" value="TreeGrafter"/>
</dbReference>
<name>A0A084B1B1_STACB</name>
<comment type="pathway">
    <text evidence="2">Secondary metabolite biosynthesis; terpenoid biosynthesis.</text>
</comment>
<accession>A0A084B1B1</accession>
<evidence type="ECO:0000256" key="6">
    <source>
        <dbReference type="ARBA" id="ARBA00022989"/>
    </source>
</evidence>
<feature type="transmembrane region" description="Helical" evidence="8">
    <location>
        <begin position="238"/>
        <end position="261"/>
    </location>
</feature>
<dbReference type="OrthoDB" id="18170at2759"/>
<dbReference type="Gene3D" id="1.20.120.1780">
    <property type="entry name" value="UbiA prenyltransferase"/>
    <property type="match status" value="1"/>
</dbReference>
<dbReference type="HOGENOM" id="CLU_034879_2_0_1"/>
<dbReference type="InterPro" id="IPR000537">
    <property type="entry name" value="UbiA_prenyltransferase"/>
</dbReference>
<evidence type="ECO:0000256" key="2">
    <source>
        <dbReference type="ARBA" id="ARBA00004721"/>
    </source>
</evidence>
<protein>
    <submittedName>
        <fullName evidence="9">Uncharacterized protein</fullName>
    </submittedName>
</protein>
<comment type="similarity">
    <text evidence="3">Belongs to the UbiA prenyltransferase family.</text>
</comment>
<evidence type="ECO:0000256" key="1">
    <source>
        <dbReference type="ARBA" id="ARBA00004141"/>
    </source>
</evidence>
<dbReference type="EMBL" id="KL648331">
    <property type="protein sequence ID" value="KEY71340.1"/>
    <property type="molecule type" value="Genomic_DNA"/>
</dbReference>
<dbReference type="FunFam" id="1.10.357.140:FF:000008">
    <property type="entry name" value="4-hydroxybenzoate octaprenyltransferase"/>
    <property type="match status" value="1"/>
</dbReference>
<keyword evidence="4" id="KW-0808">Transferase</keyword>
<proteinExistence type="inferred from homology"/>
<gene>
    <name evidence="9" type="ORF">S7711_10996</name>
</gene>
<evidence type="ECO:0000313" key="10">
    <source>
        <dbReference type="Proteomes" id="UP000028045"/>
    </source>
</evidence>
<dbReference type="SMR" id="A0A084B1B1"/>
<dbReference type="Proteomes" id="UP000028045">
    <property type="component" value="Unassembled WGS sequence"/>
</dbReference>
<dbReference type="InterPro" id="IPR039653">
    <property type="entry name" value="Prenyltransferase"/>
</dbReference>
<sequence>MSAKVSPMAYTNPRYERGPLSLIPKPIVPYFELMRFELPHGYYLGYFPHLVGIMYGASAGPERLPARDLVFQALLYVGWTFAMRGAGCAWNDNIDQDFDRKTERCRTRPIARGAVSTTAGHVFAVAGVALAFLCLSPLPTECHQLGVLVTVLSVIYPFCKRFTNFAQVILGMTLAANFILAAYGAGLPALEQPYTRPTMSATLAITLLVVFYDVVYARQDTADDLKSGVKGMAVLFRNHIEVLLAVLTCTIGGLLAATGVSVGNGPYYFLFSVAGLTVALLAMIGGIRYRIFHTWNGYSGWFYVLAIINLMSGYFIEYLDNAPILARGS</sequence>
<dbReference type="PANTHER" id="PTHR11048:SF39">
    <property type="entry name" value="POLYPRENYL TRANSFERASE AUSN"/>
    <property type="match status" value="1"/>
</dbReference>
<dbReference type="Gene3D" id="1.10.357.140">
    <property type="entry name" value="UbiA prenyltransferase"/>
    <property type="match status" value="1"/>
</dbReference>
<feature type="transmembrane region" description="Helical" evidence="8">
    <location>
        <begin position="165"/>
        <end position="186"/>
    </location>
</feature>
<dbReference type="GO" id="GO:0005743">
    <property type="term" value="C:mitochondrial inner membrane"/>
    <property type="evidence" value="ECO:0007669"/>
    <property type="project" value="TreeGrafter"/>
</dbReference>
<feature type="transmembrane region" description="Helical" evidence="8">
    <location>
        <begin position="138"/>
        <end position="158"/>
    </location>
</feature>
<feature type="transmembrane region" description="Helical" evidence="8">
    <location>
        <begin position="301"/>
        <end position="319"/>
    </location>
</feature>
<keyword evidence="6 8" id="KW-1133">Transmembrane helix</keyword>
<reference evidence="9 10" key="1">
    <citation type="journal article" date="2014" name="BMC Genomics">
        <title>Comparative genome sequencing reveals chemotype-specific gene clusters in the toxigenic black mold Stachybotrys.</title>
        <authorList>
            <person name="Semeiks J."/>
            <person name="Borek D."/>
            <person name="Otwinowski Z."/>
            <person name="Grishin N.V."/>
        </authorList>
    </citation>
    <scope>NUCLEOTIDE SEQUENCE [LARGE SCALE GENOMIC DNA]</scope>
    <source>
        <strain evidence="10">CBS 109288 / IBT 7711</strain>
    </source>
</reference>
<dbReference type="InterPro" id="IPR044878">
    <property type="entry name" value="UbiA_sf"/>
</dbReference>
<evidence type="ECO:0000256" key="5">
    <source>
        <dbReference type="ARBA" id="ARBA00022692"/>
    </source>
</evidence>
<dbReference type="GO" id="GO:0006744">
    <property type="term" value="P:ubiquinone biosynthetic process"/>
    <property type="evidence" value="ECO:0007669"/>
    <property type="project" value="TreeGrafter"/>
</dbReference>
<evidence type="ECO:0000256" key="3">
    <source>
        <dbReference type="ARBA" id="ARBA00005985"/>
    </source>
</evidence>
<evidence type="ECO:0000256" key="8">
    <source>
        <dbReference type="SAM" id="Phobius"/>
    </source>
</evidence>
<feature type="transmembrane region" description="Helical" evidence="8">
    <location>
        <begin position="267"/>
        <end position="289"/>
    </location>
</feature>
<dbReference type="CDD" id="cd13959">
    <property type="entry name" value="PT_UbiA_COQ2"/>
    <property type="match status" value="1"/>
</dbReference>
<organism evidence="9 10">
    <name type="scientific">Stachybotrys chartarum (strain CBS 109288 / IBT 7711)</name>
    <name type="common">Toxic black mold</name>
    <name type="synonym">Stilbospora chartarum</name>
    <dbReference type="NCBI Taxonomy" id="1280523"/>
    <lineage>
        <taxon>Eukaryota</taxon>
        <taxon>Fungi</taxon>
        <taxon>Dikarya</taxon>
        <taxon>Ascomycota</taxon>
        <taxon>Pezizomycotina</taxon>
        <taxon>Sordariomycetes</taxon>
        <taxon>Hypocreomycetidae</taxon>
        <taxon>Hypocreales</taxon>
        <taxon>Stachybotryaceae</taxon>
        <taxon>Stachybotrys</taxon>
    </lineage>
</organism>